<comment type="caution">
    <text evidence="3">Lacks conserved residue(s) required for the propagation of feature annotation.</text>
</comment>
<evidence type="ECO:0000256" key="1">
    <source>
        <dbReference type="ARBA" id="ARBA00022572"/>
    </source>
</evidence>
<feature type="compositionally biased region" description="Low complexity" evidence="4">
    <location>
        <begin position="285"/>
        <end position="330"/>
    </location>
</feature>
<reference evidence="9" key="2">
    <citation type="submission" date="2020-08" db="EMBL/GenBank/DDBJ databases">
        <authorList>
            <person name="Kikuchi T."/>
        </authorList>
    </citation>
    <scope>NUCLEOTIDE SEQUENCE</scope>
    <source>
        <strain evidence="8">Ka4C1</strain>
    </source>
</reference>
<dbReference type="WBParaSite" id="BXY_1139200.1">
    <property type="protein sequence ID" value="BXY_1139200.1"/>
    <property type="gene ID" value="BXY_1139200"/>
</dbReference>
<dbReference type="Gene3D" id="2.40.20.10">
    <property type="entry name" value="Plasminogen Kringle 4"/>
    <property type="match status" value="1"/>
</dbReference>
<feature type="compositionally biased region" description="Acidic residues" evidence="4">
    <location>
        <begin position="261"/>
        <end position="272"/>
    </location>
</feature>
<accession>A0A1I7SED3</accession>
<evidence type="ECO:0000256" key="2">
    <source>
        <dbReference type="ARBA" id="ARBA00023157"/>
    </source>
</evidence>
<feature type="signal peptide" evidence="6">
    <location>
        <begin position="1"/>
        <end position="19"/>
    </location>
</feature>
<keyword evidence="5" id="KW-0812">Transmembrane</keyword>
<dbReference type="Proteomes" id="UP000582659">
    <property type="component" value="Unassembled WGS sequence"/>
</dbReference>
<dbReference type="InterPro" id="IPR013806">
    <property type="entry name" value="Kringle-like"/>
</dbReference>
<evidence type="ECO:0000313" key="10">
    <source>
        <dbReference type="Proteomes" id="UP000095284"/>
    </source>
</evidence>
<dbReference type="EMBL" id="CAJFCV020000001">
    <property type="protein sequence ID" value="CAG9087524.1"/>
    <property type="molecule type" value="Genomic_DNA"/>
</dbReference>
<organism evidence="10 12">
    <name type="scientific">Bursaphelenchus xylophilus</name>
    <name type="common">Pinewood nematode worm</name>
    <name type="synonym">Aphelenchoides xylophilus</name>
    <dbReference type="NCBI Taxonomy" id="6326"/>
    <lineage>
        <taxon>Eukaryota</taxon>
        <taxon>Metazoa</taxon>
        <taxon>Ecdysozoa</taxon>
        <taxon>Nematoda</taxon>
        <taxon>Chromadorea</taxon>
        <taxon>Rhabditida</taxon>
        <taxon>Tylenchina</taxon>
        <taxon>Tylenchomorpha</taxon>
        <taxon>Aphelenchoidea</taxon>
        <taxon>Aphelenchoididae</taxon>
        <taxon>Bursaphelenchus</taxon>
    </lineage>
</organism>
<gene>
    <name evidence="8" type="ORF">BXYJ_LOCUS2230</name>
</gene>
<dbReference type="InterPro" id="IPR000001">
    <property type="entry name" value="Kringle"/>
</dbReference>
<dbReference type="EMBL" id="CAJFDI010000001">
    <property type="protein sequence ID" value="CAD5211041.1"/>
    <property type="molecule type" value="Genomic_DNA"/>
</dbReference>
<name>A0A1I7SED3_BURXY</name>
<protein>
    <submittedName>
        <fullName evidence="8">(pine wood nematode) hypothetical protein</fullName>
    </submittedName>
    <submittedName>
        <fullName evidence="12">Kringle domain-containing protein</fullName>
    </submittedName>
</protein>
<dbReference type="SUPFAM" id="SSF57440">
    <property type="entry name" value="Kringle-like"/>
    <property type="match status" value="1"/>
</dbReference>
<evidence type="ECO:0000256" key="6">
    <source>
        <dbReference type="SAM" id="SignalP"/>
    </source>
</evidence>
<evidence type="ECO:0000256" key="5">
    <source>
        <dbReference type="SAM" id="Phobius"/>
    </source>
</evidence>
<keyword evidence="11" id="KW-1185">Reference proteome</keyword>
<feature type="region of interest" description="Disordered" evidence="4">
    <location>
        <begin position="258"/>
        <end position="338"/>
    </location>
</feature>
<evidence type="ECO:0000256" key="4">
    <source>
        <dbReference type="SAM" id="MobiDB-lite"/>
    </source>
</evidence>
<dbReference type="AlphaFoldDB" id="A0A1I7SED3"/>
<keyword evidence="5" id="KW-0472">Membrane</keyword>
<dbReference type="Pfam" id="PF25866">
    <property type="entry name" value="Kringle_2"/>
    <property type="match status" value="1"/>
</dbReference>
<feature type="domain" description="Kringle" evidence="7">
    <location>
        <begin position="51"/>
        <end position="143"/>
    </location>
</feature>
<keyword evidence="2" id="KW-1015">Disulfide bond</keyword>
<feature type="transmembrane region" description="Helical" evidence="5">
    <location>
        <begin position="230"/>
        <end position="247"/>
    </location>
</feature>
<dbReference type="Proteomes" id="UP000095284">
    <property type="component" value="Unplaced"/>
</dbReference>
<dbReference type="InterPro" id="IPR058845">
    <property type="entry name" value="Kringle_2"/>
</dbReference>
<keyword evidence="5" id="KW-1133">Transmembrane helix</keyword>
<dbReference type="Proteomes" id="UP000659654">
    <property type="component" value="Unassembled WGS sequence"/>
</dbReference>
<feature type="chain" id="PRO_5035360060" evidence="6">
    <location>
        <begin position="20"/>
        <end position="338"/>
    </location>
</feature>
<evidence type="ECO:0000313" key="11">
    <source>
        <dbReference type="Proteomes" id="UP000659654"/>
    </source>
</evidence>
<reference evidence="12" key="1">
    <citation type="submission" date="2016-11" db="UniProtKB">
        <authorList>
            <consortium name="WormBaseParasite"/>
        </authorList>
    </citation>
    <scope>IDENTIFICATION</scope>
</reference>
<evidence type="ECO:0000313" key="8">
    <source>
        <dbReference type="EMBL" id="CAD5211041.1"/>
    </source>
</evidence>
<dbReference type="InterPro" id="IPR038178">
    <property type="entry name" value="Kringle_sf"/>
</dbReference>
<evidence type="ECO:0000259" key="7">
    <source>
        <dbReference type="PROSITE" id="PS50070"/>
    </source>
</evidence>
<evidence type="ECO:0000256" key="3">
    <source>
        <dbReference type="PROSITE-ProRule" id="PRU00121"/>
    </source>
</evidence>
<evidence type="ECO:0000313" key="12">
    <source>
        <dbReference type="WBParaSite" id="BXY_1139200.1"/>
    </source>
</evidence>
<sequence length="338" mass="38174">MMMLRSIFGLILIGKIALGDYYGDESSRLFFDPFNFTHLDCIPEGASLQYNYYGKKNKTAEGIPCIKWAEAKKLMKGAVDPENAVYFFAQEDEDHNQCRNLRLDSYRQVDEVSYAIGHFFVDNPSTRKGPWCYVKIKKPVKSWFNQYNLPVQPYACFRKCPGKKIVDDTKTTTTTLSPRDFFHYNLEMIGNLTDSFFDEINFGDAEAYLNPNMESHRKRSEEFEKNQYRLLYAGNGLLIVVCGLLICRKVCTYIKMKKEEETEEEEEENEDENNSKVTPGQSDLPAASNNNLPDNPANNPAASSRPDIASAINNPAATPGPAPTNEATPNKEAAAAKS</sequence>
<keyword evidence="1 3" id="KW-0420">Kringle</keyword>
<proteinExistence type="predicted"/>
<dbReference type="PROSITE" id="PS50070">
    <property type="entry name" value="KRINGLE_2"/>
    <property type="match status" value="1"/>
</dbReference>
<evidence type="ECO:0000313" key="9">
    <source>
        <dbReference type="EMBL" id="CAG9087524.1"/>
    </source>
</evidence>
<keyword evidence="6" id="KW-0732">Signal</keyword>